<dbReference type="Gene3D" id="2.60.40.1530">
    <property type="entry name" value="ntegrin, alpha v. Chain A, domain 4"/>
    <property type="match status" value="1"/>
</dbReference>
<dbReference type="SMART" id="SM00327">
    <property type="entry name" value="VWA"/>
    <property type="match status" value="1"/>
</dbReference>
<dbReference type="InterPro" id="IPR000413">
    <property type="entry name" value="Integrin_alpha"/>
</dbReference>
<organism evidence="18 19">
    <name type="scientific">Ranitomeya imitator</name>
    <name type="common">mimic poison frog</name>
    <dbReference type="NCBI Taxonomy" id="111125"/>
    <lineage>
        <taxon>Eukaryota</taxon>
        <taxon>Metazoa</taxon>
        <taxon>Chordata</taxon>
        <taxon>Craniata</taxon>
        <taxon>Vertebrata</taxon>
        <taxon>Euteleostomi</taxon>
        <taxon>Amphibia</taxon>
        <taxon>Batrachia</taxon>
        <taxon>Anura</taxon>
        <taxon>Neobatrachia</taxon>
        <taxon>Hyloidea</taxon>
        <taxon>Dendrobatidae</taxon>
        <taxon>Dendrobatinae</taxon>
        <taxon>Ranitomeya</taxon>
    </lineage>
</organism>
<dbReference type="Gene3D" id="2.130.10.130">
    <property type="entry name" value="Integrin alpha, N-terminal"/>
    <property type="match status" value="2"/>
</dbReference>
<evidence type="ECO:0000256" key="16">
    <source>
        <dbReference type="RuleBase" id="RU003762"/>
    </source>
</evidence>
<comment type="subcellular location">
    <subcellularLocation>
        <location evidence="1 16">Membrane</location>
        <topology evidence="1 16">Single-pass type I membrane protein</topology>
    </subcellularLocation>
</comment>
<evidence type="ECO:0000256" key="4">
    <source>
        <dbReference type="ARBA" id="ARBA00022723"/>
    </source>
</evidence>
<dbReference type="InterPro" id="IPR028994">
    <property type="entry name" value="Integrin_alpha_N"/>
</dbReference>
<dbReference type="InterPro" id="IPR013517">
    <property type="entry name" value="FG-GAP"/>
</dbReference>
<evidence type="ECO:0000256" key="15">
    <source>
        <dbReference type="PROSITE-ProRule" id="PRU00803"/>
    </source>
</evidence>
<keyword evidence="7" id="KW-0106">Calcium</keyword>
<dbReference type="InterPro" id="IPR048285">
    <property type="entry name" value="Integrin_alpha_Ig-like_2"/>
</dbReference>
<keyword evidence="8 16" id="KW-0130">Cell adhesion</keyword>
<dbReference type="PANTHER" id="PTHR23220:SF23">
    <property type="entry name" value="INTEGRIN ALPHA-2"/>
    <property type="match status" value="1"/>
</dbReference>
<protein>
    <recommendedName>
        <fullName evidence="17">VWFA domain-containing protein</fullName>
    </recommendedName>
</protein>
<keyword evidence="11 16" id="KW-0472">Membrane</keyword>
<dbReference type="Gene3D" id="2.60.40.1510">
    <property type="entry name" value="ntegrin, alpha v. Chain A, domain 3"/>
    <property type="match status" value="1"/>
</dbReference>
<dbReference type="Proteomes" id="UP001176940">
    <property type="component" value="Unassembled WGS sequence"/>
</dbReference>
<feature type="transmembrane region" description="Helical" evidence="16">
    <location>
        <begin position="999"/>
        <end position="1021"/>
    </location>
</feature>
<feature type="repeat" description="FG-GAP" evidence="15">
    <location>
        <begin position="545"/>
        <end position="599"/>
    </location>
</feature>
<keyword evidence="14" id="KW-0325">Glycoprotein</keyword>
<dbReference type="Pfam" id="PF00092">
    <property type="entry name" value="VWA"/>
    <property type="match status" value="1"/>
</dbReference>
<dbReference type="PRINTS" id="PR01185">
    <property type="entry name" value="INTEGRINA"/>
</dbReference>
<dbReference type="EMBL" id="CAUEEQ010005979">
    <property type="protein sequence ID" value="CAJ0929595.1"/>
    <property type="molecule type" value="Genomic_DNA"/>
</dbReference>
<dbReference type="PROSITE" id="PS51470">
    <property type="entry name" value="FG_GAP"/>
    <property type="match status" value="3"/>
</dbReference>
<proteinExistence type="inferred from homology"/>
<dbReference type="Gene3D" id="1.20.5.930">
    <property type="entry name" value="Bicelle-embedded integrin alpha(iib) transmembrane segment"/>
    <property type="match status" value="1"/>
</dbReference>
<evidence type="ECO:0000313" key="19">
    <source>
        <dbReference type="Proteomes" id="UP001176940"/>
    </source>
</evidence>
<dbReference type="Gene3D" id="3.40.50.410">
    <property type="entry name" value="von Willebrand factor, type A domain"/>
    <property type="match status" value="1"/>
</dbReference>
<evidence type="ECO:0000256" key="14">
    <source>
        <dbReference type="ARBA" id="ARBA00023180"/>
    </source>
</evidence>
<dbReference type="PANTHER" id="PTHR23220">
    <property type="entry name" value="INTEGRIN ALPHA"/>
    <property type="match status" value="1"/>
</dbReference>
<dbReference type="InterPro" id="IPR032695">
    <property type="entry name" value="Integrin_dom_sf"/>
</dbReference>
<comment type="caution">
    <text evidence="18">The sequence shown here is derived from an EMBL/GenBank/DDBJ whole genome shotgun (WGS) entry which is preliminary data.</text>
</comment>
<keyword evidence="10 16" id="KW-0401">Integrin</keyword>
<keyword evidence="3 16" id="KW-0812">Transmembrane</keyword>
<evidence type="ECO:0000256" key="3">
    <source>
        <dbReference type="ARBA" id="ARBA00022692"/>
    </source>
</evidence>
<dbReference type="Pfam" id="PF20806">
    <property type="entry name" value="Integrin_A_Ig_3"/>
    <property type="match status" value="1"/>
</dbReference>
<keyword evidence="12" id="KW-1015">Disulfide bond</keyword>
<feature type="repeat" description="FG-GAP" evidence="15">
    <location>
        <begin position="40"/>
        <end position="98"/>
    </location>
</feature>
<dbReference type="SUPFAM" id="SSF69179">
    <property type="entry name" value="Integrin domains"/>
    <property type="match status" value="3"/>
</dbReference>
<evidence type="ECO:0000256" key="1">
    <source>
        <dbReference type="ARBA" id="ARBA00004479"/>
    </source>
</evidence>
<keyword evidence="19" id="KW-1185">Reference proteome</keyword>
<dbReference type="InterPro" id="IPR002035">
    <property type="entry name" value="VWF_A"/>
</dbReference>
<dbReference type="SUPFAM" id="SSF69318">
    <property type="entry name" value="Integrin alpha N-terminal domain"/>
    <property type="match status" value="1"/>
</dbReference>
<evidence type="ECO:0000256" key="2">
    <source>
        <dbReference type="ARBA" id="ARBA00008054"/>
    </source>
</evidence>
<evidence type="ECO:0000256" key="11">
    <source>
        <dbReference type="ARBA" id="ARBA00023136"/>
    </source>
</evidence>
<dbReference type="InterPro" id="IPR036465">
    <property type="entry name" value="vWFA_dom_sf"/>
</dbReference>
<evidence type="ECO:0000256" key="6">
    <source>
        <dbReference type="ARBA" id="ARBA00022737"/>
    </source>
</evidence>
<keyword evidence="13 16" id="KW-0675">Receptor</keyword>
<dbReference type="SUPFAM" id="SSF53300">
    <property type="entry name" value="vWA-like"/>
    <property type="match status" value="1"/>
</dbReference>
<evidence type="ECO:0000259" key="17">
    <source>
        <dbReference type="PROSITE" id="PS50234"/>
    </source>
</evidence>
<dbReference type="Gene3D" id="2.60.40.1460">
    <property type="entry name" value="Integrin domains. Chain A, domain 2"/>
    <property type="match status" value="1"/>
</dbReference>
<dbReference type="InterPro" id="IPR018184">
    <property type="entry name" value="Integrin_alpha_C_CS"/>
</dbReference>
<evidence type="ECO:0000256" key="7">
    <source>
        <dbReference type="ARBA" id="ARBA00022837"/>
    </source>
</evidence>
<dbReference type="InterPro" id="IPR048286">
    <property type="entry name" value="Integrin_alpha_Ig-like_3"/>
</dbReference>
<dbReference type="SMART" id="SM00191">
    <property type="entry name" value="Int_alpha"/>
    <property type="match status" value="4"/>
</dbReference>
<keyword evidence="5" id="KW-0732">Signal</keyword>
<sequence length="1047" mass="116597">MERRHGLLYVNHVSNHVGFRKEKEKAGVFLKFGIAYNVGLSGNKIFSGPPGVQFGYAVQQFSNQDGNWLLVSSPWSGYPKNRMGDVYKCNLNSQARCEGMNLPSATVIPNVTEVKDEMNLGLTLIRNEETGGFLTCGPLWAQQCGKTYYATGVCTDISPTFQVLRSFSPAIQTCSSYIDIAIVCDGSNSIYPWSAVRNFLEKFVEGLDIGPTKTQVSLIQYGNYPDIMFKMNTYKNKETMRRAISAINQMGGDQTNTFKAIDYTRQYAFSADYGGRPNANKVMVVITDGESHDNALLKEVIARCEQDKITRFGIAVLGYYNRYSIDSKNLISEIKAITSDPKERFFFNVSDEVALLDQAGTLGERIFSIEGTTQGGETFQMEMSQVGFSAQYSKTKASLILGAVGAYDWSGTIVHQNAKQFSIFPYNAFEKVIHGKNESSYLGYSVSVINMATTVNYVGGAPRTNYTGQVVVYNINAQGNVTVLQIQKGEQIGSYFGSVLCSVDVDKDSVTDILLVGAPMYMNEYKKEQGQVYLFTIKGKILGTSFTPPLQFFGRSLDGHKDLNGDAITDVTVGADEKVVQFWSQSIADVSVKVSFNPDKIVLTNKNSEITVRICFSARFRPANSRPQFVAITYNATLDADLEASRVTSRGQFKESGDRFLTKATDISTEETCIHHIFNVQIPFQKDCGDDEVCHSDLSLEVVQKPDVSLPYIVSDKNRRLMFQVTIRNQKENAYNTKLKALFSENLFFASSTSPVTFHIGFDFNLKYLHDKAYIYFHATSESYEDFEPDNAVNVSIPVKYDTEMHFTRSSSINFYEVFSGASVPSTINNLREIGPEYNFTLKISTGTIPVISAFVTVNVPEFTKGNNPLMYITDIQTDQFKGISCNAVTNPLHIGKKEHTTSFTEEKFTSIQELTCDNTRCVTFKCLMKDLQLREDYFVNVSTRIWNGTFAASSFQSLELVATATLETINPDTFVVSNNKLLIPLIIIKPGEKADVPIGVVVGSVIAGLLLLAALVAALWKLGFFKRKYEKLQKTEDEIAETTQLN</sequence>
<dbReference type="InterPro" id="IPR013519">
    <property type="entry name" value="Int_alpha_beta-p"/>
</dbReference>
<evidence type="ECO:0000256" key="12">
    <source>
        <dbReference type="ARBA" id="ARBA00023157"/>
    </source>
</evidence>
<feature type="domain" description="VWFA" evidence="17">
    <location>
        <begin position="179"/>
        <end position="366"/>
    </location>
</feature>
<keyword evidence="6" id="KW-0677">Repeat</keyword>
<reference evidence="18" key="1">
    <citation type="submission" date="2023-07" db="EMBL/GenBank/DDBJ databases">
        <authorList>
            <person name="Stuckert A."/>
        </authorList>
    </citation>
    <scope>NUCLEOTIDE SEQUENCE</scope>
</reference>
<evidence type="ECO:0000313" key="18">
    <source>
        <dbReference type="EMBL" id="CAJ0929595.1"/>
    </source>
</evidence>
<comment type="similarity">
    <text evidence="2 16">Belongs to the integrin alpha chain family.</text>
</comment>
<evidence type="ECO:0000256" key="13">
    <source>
        <dbReference type="ARBA" id="ARBA00023170"/>
    </source>
</evidence>
<evidence type="ECO:0000256" key="8">
    <source>
        <dbReference type="ARBA" id="ARBA00022889"/>
    </source>
</evidence>
<keyword evidence="9 16" id="KW-1133">Transmembrane helix</keyword>
<gene>
    <name evidence="18" type="ORF">RIMI_LOCUS3869838</name>
</gene>
<dbReference type="PROSITE" id="PS00242">
    <property type="entry name" value="INTEGRIN_ALPHA"/>
    <property type="match status" value="1"/>
</dbReference>
<evidence type="ECO:0000256" key="9">
    <source>
        <dbReference type="ARBA" id="ARBA00022989"/>
    </source>
</evidence>
<evidence type="ECO:0000256" key="10">
    <source>
        <dbReference type="ARBA" id="ARBA00023037"/>
    </source>
</evidence>
<dbReference type="Pfam" id="PF20805">
    <property type="entry name" value="Integrin_A_Ig_2"/>
    <property type="match status" value="1"/>
</dbReference>
<accession>A0ABN9L4P7</accession>
<evidence type="ECO:0000256" key="5">
    <source>
        <dbReference type="ARBA" id="ARBA00022729"/>
    </source>
</evidence>
<dbReference type="PROSITE" id="PS50234">
    <property type="entry name" value="VWFA"/>
    <property type="match status" value="1"/>
</dbReference>
<dbReference type="Pfam" id="PF01839">
    <property type="entry name" value="FG-GAP"/>
    <property type="match status" value="1"/>
</dbReference>
<keyword evidence="4" id="KW-0479">Metal-binding</keyword>
<dbReference type="PRINTS" id="PR00453">
    <property type="entry name" value="VWFADOMAIN"/>
</dbReference>
<feature type="repeat" description="FG-GAP" evidence="15">
    <location>
        <begin position="482"/>
        <end position="544"/>
    </location>
</feature>
<name>A0ABN9L4P7_9NEOB</name>